<dbReference type="InterPro" id="IPR033859">
    <property type="entry name" value="MPN_CSN6"/>
</dbReference>
<protein>
    <recommendedName>
        <fullName evidence="2">COP9 signalosome complex subunit 6</fullName>
    </recommendedName>
</protein>
<proteinExistence type="inferred from homology"/>
<evidence type="ECO:0000313" key="5">
    <source>
        <dbReference type="EMBL" id="RPB25946.1"/>
    </source>
</evidence>
<evidence type="ECO:0000313" key="6">
    <source>
        <dbReference type="Proteomes" id="UP000267821"/>
    </source>
</evidence>
<dbReference type="GO" id="GO:0008237">
    <property type="term" value="F:metallopeptidase activity"/>
    <property type="evidence" value="ECO:0007669"/>
    <property type="project" value="InterPro"/>
</dbReference>
<dbReference type="Pfam" id="PF13012">
    <property type="entry name" value="MitMem_reg"/>
    <property type="match status" value="1"/>
</dbReference>
<dbReference type="InterPro" id="IPR024969">
    <property type="entry name" value="EIF3F/CSN6-like_C"/>
</dbReference>
<evidence type="ECO:0000256" key="1">
    <source>
        <dbReference type="ARBA" id="ARBA00010893"/>
    </source>
</evidence>
<dbReference type="InterPro" id="IPR037518">
    <property type="entry name" value="MPN"/>
</dbReference>
<comment type="similarity">
    <text evidence="1 2">Belongs to the peptidase M67A family. CSN6 subfamily.</text>
</comment>
<dbReference type="GO" id="GO:0005737">
    <property type="term" value="C:cytoplasm"/>
    <property type="evidence" value="ECO:0007669"/>
    <property type="project" value="UniProtKB-SubCell"/>
</dbReference>
<dbReference type="Gene3D" id="3.40.140.10">
    <property type="entry name" value="Cytidine Deaminase, domain 2"/>
    <property type="match status" value="1"/>
</dbReference>
<keyword evidence="2" id="KW-0736">Signalosome</keyword>
<feature type="compositionally biased region" description="Low complexity" evidence="3">
    <location>
        <begin position="235"/>
        <end position="252"/>
    </location>
</feature>
<keyword evidence="2" id="KW-0539">Nucleus</keyword>
<name>A0A3N4LST5_9PEZI</name>
<organism evidence="5 6">
    <name type="scientific">Terfezia boudieri ATCC MYA-4762</name>
    <dbReference type="NCBI Taxonomy" id="1051890"/>
    <lineage>
        <taxon>Eukaryota</taxon>
        <taxon>Fungi</taxon>
        <taxon>Dikarya</taxon>
        <taxon>Ascomycota</taxon>
        <taxon>Pezizomycotina</taxon>
        <taxon>Pezizomycetes</taxon>
        <taxon>Pezizales</taxon>
        <taxon>Pezizaceae</taxon>
        <taxon>Terfezia</taxon>
    </lineage>
</organism>
<dbReference type="InParanoid" id="A0A3N4LST5"/>
<dbReference type="GO" id="GO:0000338">
    <property type="term" value="P:protein deneddylation"/>
    <property type="evidence" value="ECO:0007669"/>
    <property type="project" value="InterPro"/>
</dbReference>
<dbReference type="OrthoDB" id="1378at2759"/>
<evidence type="ECO:0000256" key="3">
    <source>
        <dbReference type="SAM" id="MobiDB-lite"/>
    </source>
</evidence>
<feature type="compositionally biased region" description="Basic and acidic residues" evidence="3">
    <location>
        <begin position="405"/>
        <end position="426"/>
    </location>
</feature>
<gene>
    <name evidence="5" type="ORF">L211DRAFT_836040</name>
</gene>
<comment type="subcellular location">
    <subcellularLocation>
        <location evidence="2">Cytoplasm</location>
    </subcellularLocation>
    <subcellularLocation>
        <location evidence="2">Nucleus</location>
    </subcellularLocation>
</comment>
<dbReference type="CDD" id="cd08063">
    <property type="entry name" value="MPN_CSN6"/>
    <property type="match status" value="1"/>
</dbReference>
<dbReference type="PANTHER" id="PTHR10540">
    <property type="entry name" value="EUKARYOTIC TRANSLATION INITIATION FACTOR 3 SUBUNIT F-RELATED"/>
    <property type="match status" value="1"/>
</dbReference>
<dbReference type="STRING" id="1051890.A0A3N4LST5"/>
<dbReference type="GO" id="GO:0008180">
    <property type="term" value="C:COP9 signalosome"/>
    <property type="evidence" value="ECO:0007669"/>
    <property type="project" value="UniProtKB-UniRule"/>
</dbReference>
<dbReference type="Proteomes" id="UP000267821">
    <property type="component" value="Unassembled WGS sequence"/>
</dbReference>
<dbReference type="EMBL" id="ML121536">
    <property type="protein sequence ID" value="RPB25946.1"/>
    <property type="molecule type" value="Genomic_DNA"/>
</dbReference>
<keyword evidence="6" id="KW-1185">Reference proteome</keyword>
<sequence>MASDAPAPTANDPLISPHRSTSGLKIALHPLALLSISDYITRHTLRQNTGPIVGALLGTQQGRDIAIEQAYEVKVAESGPQEHTMVGVEGDGEVLVDEKWFDTRLKLFKDTHPTMDLLGWYSTTSSPNFHPNWKHVNTHRSLQKYNESLILLLLNPFSAGVSVGGKLPLGIYESVIEGADAQVPAHQGEGGGVLKFVPAEYTVETGEAEMIGVDFIAKGGWGNAAAVVAGTGDVGKAGPSSQGQAASQSAGGDMVVGEPEGTVKDEKTEEVSVAAQGLDFAGTQNDELLANLTAKANAIRMLHSRIALLKKYLEHLPQMQSATSSIPPSEVLPISHPLLRAIKSLTYSRLPLLIPADEKAFKQEALTEQSDVALVALLGTLTRSVEEMKEVQRRFNIVEQAGQREGPRGAAGDREGGREVGDGRRMSERAMGLGIGREGGGLGFDLNFKGLMRAAAGRG</sequence>
<evidence type="ECO:0000256" key="2">
    <source>
        <dbReference type="RuleBase" id="RU367006"/>
    </source>
</evidence>
<reference evidence="5 6" key="1">
    <citation type="journal article" date="2018" name="Nat. Ecol. Evol.">
        <title>Pezizomycetes genomes reveal the molecular basis of ectomycorrhizal truffle lifestyle.</title>
        <authorList>
            <person name="Murat C."/>
            <person name="Payen T."/>
            <person name="Noel B."/>
            <person name="Kuo A."/>
            <person name="Morin E."/>
            <person name="Chen J."/>
            <person name="Kohler A."/>
            <person name="Krizsan K."/>
            <person name="Balestrini R."/>
            <person name="Da Silva C."/>
            <person name="Montanini B."/>
            <person name="Hainaut M."/>
            <person name="Levati E."/>
            <person name="Barry K.W."/>
            <person name="Belfiori B."/>
            <person name="Cichocki N."/>
            <person name="Clum A."/>
            <person name="Dockter R.B."/>
            <person name="Fauchery L."/>
            <person name="Guy J."/>
            <person name="Iotti M."/>
            <person name="Le Tacon F."/>
            <person name="Lindquist E.A."/>
            <person name="Lipzen A."/>
            <person name="Malagnac F."/>
            <person name="Mello A."/>
            <person name="Molinier V."/>
            <person name="Miyauchi S."/>
            <person name="Poulain J."/>
            <person name="Riccioni C."/>
            <person name="Rubini A."/>
            <person name="Sitrit Y."/>
            <person name="Splivallo R."/>
            <person name="Traeger S."/>
            <person name="Wang M."/>
            <person name="Zifcakova L."/>
            <person name="Wipf D."/>
            <person name="Zambonelli A."/>
            <person name="Paolocci F."/>
            <person name="Nowrousian M."/>
            <person name="Ottonello S."/>
            <person name="Baldrian P."/>
            <person name="Spatafora J.W."/>
            <person name="Henrissat B."/>
            <person name="Nagy L.G."/>
            <person name="Aury J.M."/>
            <person name="Wincker P."/>
            <person name="Grigoriev I.V."/>
            <person name="Bonfante P."/>
            <person name="Martin F.M."/>
        </authorList>
    </citation>
    <scope>NUCLEOTIDE SEQUENCE [LARGE SCALE GENOMIC DNA]</scope>
    <source>
        <strain evidence="5 6">ATCC MYA-4762</strain>
    </source>
</reference>
<feature type="region of interest" description="Disordered" evidence="3">
    <location>
        <begin position="235"/>
        <end position="255"/>
    </location>
</feature>
<dbReference type="InterPro" id="IPR000555">
    <property type="entry name" value="JAMM/MPN+_dom"/>
</dbReference>
<keyword evidence="2" id="KW-0963">Cytoplasm</keyword>
<dbReference type="Pfam" id="PF01398">
    <property type="entry name" value="JAB"/>
    <property type="match status" value="1"/>
</dbReference>
<accession>A0A3N4LST5</accession>
<evidence type="ECO:0000259" key="4">
    <source>
        <dbReference type="PROSITE" id="PS50249"/>
    </source>
</evidence>
<dbReference type="PROSITE" id="PS50249">
    <property type="entry name" value="MPN"/>
    <property type="match status" value="1"/>
</dbReference>
<dbReference type="AlphaFoldDB" id="A0A3N4LST5"/>
<dbReference type="SMART" id="SM00232">
    <property type="entry name" value="JAB_MPN"/>
    <property type="match status" value="1"/>
</dbReference>
<feature type="region of interest" description="Disordered" evidence="3">
    <location>
        <begin position="400"/>
        <end position="426"/>
    </location>
</feature>
<feature type="domain" description="MPN" evidence="4">
    <location>
        <begin position="26"/>
        <end position="178"/>
    </location>
</feature>
<comment type="function">
    <text evidence="2">Component of the COP9 signalosome complex (CSN), a complex involved in various cellular and developmental processes.</text>
</comment>
<dbReference type="PANTHER" id="PTHR10540:SF8">
    <property type="entry name" value="COP9 SIGNALOSOME COMPLEX SUBUNIT 6"/>
    <property type="match status" value="1"/>
</dbReference>